<keyword evidence="4" id="KW-0233">DNA recombination</keyword>
<evidence type="ECO:0000259" key="6">
    <source>
        <dbReference type="Pfam" id="PF12012"/>
    </source>
</evidence>
<evidence type="ECO:0000313" key="7">
    <source>
        <dbReference type="EMBL" id="CAG2203745.1"/>
    </source>
</evidence>
<dbReference type="InterPro" id="IPR013762">
    <property type="entry name" value="Integrase-like_cat_sf"/>
</dbReference>
<dbReference type="GO" id="GO:0015074">
    <property type="term" value="P:DNA integration"/>
    <property type="evidence" value="ECO:0007669"/>
    <property type="project" value="InterPro"/>
</dbReference>
<feature type="domain" description="ZMYM2-like/QRICH1 C-terminal" evidence="6">
    <location>
        <begin position="154"/>
        <end position="222"/>
    </location>
</feature>
<dbReference type="AlphaFoldDB" id="A0A8S3R6Q0"/>
<evidence type="ECO:0000256" key="5">
    <source>
        <dbReference type="SAM" id="MobiDB-lite"/>
    </source>
</evidence>
<gene>
    <name evidence="7" type="ORF">MEDL_18388</name>
</gene>
<keyword evidence="2" id="KW-0597">Phosphoprotein</keyword>
<accession>A0A8S3R6Q0</accession>
<organism evidence="7 8">
    <name type="scientific">Mytilus edulis</name>
    <name type="common">Blue mussel</name>
    <dbReference type="NCBI Taxonomy" id="6550"/>
    <lineage>
        <taxon>Eukaryota</taxon>
        <taxon>Metazoa</taxon>
        <taxon>Spiralia</taxon>
        <taxon>Lophotrochozoa</taxon>
        <taxon>Mollusca</taxon>
        <taxon>Bivalvia</taxon>
        <taxon>Autobranchia</taxon>
        <taxon>Pteriomorphia</taxon>
        <taxon>Mytilida</taxon>
        <taxon>Mytiloidea</taxon>
        <taxon>Mytilidae</taxon>
        <taxon>Mytilinae</taxon>
        <taxon>Mytilus</taxon>
    </lineage>
</organism>
<dbReference type="InterPro" id="IPR052787">
    <property type="entry name" value="MAVS"/>
</dbReference>
<dbReference type="InterPro" id="IPR011010">
    <property type="entry name" value="DNA_brk_join_enz"/>
</dbReference>
<dbReference type="Proteomes" id="UP000683360">
    <property type="component" value="Unassembled WGS sequence"/>
</dbReference>
<feature type="region of interest" description="Disordered" evidence="5">
    <location>
        <begin position="563"/>
        <end position="588"/>
    </location>
</feature>
<feature type="compositionally biased region" description="Basic and acidic residues" evidence="5">
    <location>
        <begin position="563"/>
        <end position="582"/>
    </location>
</feature>
<dbReference type="GO" id="GO:0006310">
    <property type="term" value="P:DNA recombination"/>
    <property type="evidence" value="ECO:0007669"/>
    <property type="project" value="UniProtKB-KW"/>
</dbReference>
<name>A0A8S3R6Q0_MYTED</name>
<evidence type="ECO:0000256" key="1">
    <source>
        <dbReference type="ARBA" id="ARBA00022499"/>
    </source>
</evidence>
<dbReference type="OrthoDB" id="10040310at2759"/>
<evidence type="ECO:0000256" key="4">
    <source>
        <dbReference type="ARBA" id="ARBA00023172"/>
    </source>
</evidence>
<dbReference type="InterPro" id="IPR021893">
    <property type="entry name" value="ZMYM2-like_C"/>
</dbReference>
<dbReference type="Gene3D" id="1.10.443.10">
    <property type="entry name" value="Intergrase catalytic core"/>
    <property type="match status" value="1"/>
</dbReference>
<evidence type="ECO:0000313" key="8">
    <source>
        <dbReference type="Proteomes" id="UP000683360"/>
    </source>
</evidence>
<proteinExistence type="predicted"/>
<evidence type="ECO:0000256" key="3">
    <source>
        <dbReference type="ARBA" id="ARBA00022843"/>
    </source>
</evidence>
<comment type="caution">
    <text evidence="7">The sequence shown here is derived from an EMBL/GenBank/DDBJ whole genome shotgun (WGS) entry which is preliminary data.</text>
</comment>
<dbReference type="EMBL" id="CAJPWZ010000931">
    <property type="protein sequence ID" value="CAG2203745.1"/>
    <property type="molecule type" value="Genomic_DNA"/>
</dbReference>
<protein>
    <recommendedName>
        <fullName evidence="6">ZMYM2-like/QRICH1 C-terminal domain-containing protein</fullName>
    </recommendedName>
</protein>
<dbReference type="PANTHER" id="PTHR21446:SF13">
    <property type="entry name" value="DUF3504 DOMAIN-CONTAINING PROTEIN"/>
    <property type="match status" value="1"/>
</dbReference>
<keyword evidence="8" id="KW-1185">Reference proteome</keyword>
<dbReference type="SUPFAM" id="SSF56349">
    <property type="entry name" value="DNA breaking-rejoining enzymes"/>
    <property type="match status" value="1"/>
</dbReference>
<dbReference type="GO" id="GO:0003677">
    <property type="term" value="F:DNA binding"/>
    <property type="evidence" value="ECO:0007669"/>
    <property type="project" value="InterPro"/>
</dbReference>
<evidence type="ECO:0000256" key="2">
    <source>
        <dbReference type="ARBA" id="ARBA00022553"/>
    </source>
</evidence>
<dbReference type="Pfam" id="PF12012">
    <property type="entry name" value="DUF3504"/>
    <property type="match status" value="2"/>
</dbReference>
<feature type="domain" description="ZMYM2-like/QRICH1 C-terminal" evidence="6">
    <location>
        <begin position="320"/>
        <end position="461"/>
    </location>
</feature>
<dbReference type="PANTHER" id="PTHR21446">
    <property type="entry name" value="DUF3504 DOMAIN-CONTAINING PROTEIN"/>
    <property type="match status" value="1"/>
</dbReference>
<keyword evidence="1" id="KW-1017">Isopeptide bond</keyword>
<reference evidence="7" key="1">
    <citation type="submission" date="2021-03" db="EMBL/GenBank/DDBJ databases">
        <authorList>
            <person name="Bekaert M."/>
        </authorList>
    </citation>
    <scope>NUCLEOTIDE SEQUENCE</scope>
</reference>
<keyword evidence="3" id="KW-0832">Ubl conjugation</keyword>
<sequence>MKDVQSWKDHTWTGIERRTELERSYLARYRKTYRVGTIILAWSGIERRTELERSYLVRYRKTYRVGTIILGQVYKDVQRWNDHTWPGIEKDVQSWIDHTWSGIERDTEVERSYLVRYRETYRVGTIILGQNSEAADLLCSYGMTTKQADPILKEQEMILWEKEVVGYDSSSALLNGVFFYNCKLFGLRGRDEHHSFDASQINIGTDGKGKYIQFIETNRKMSRTRTLGITQNASSDKDLFKLYELYIGHSEISPEADPILKEQEMILWEKEVVGDKQKNVENKNIRHYTNASSDKDLFKLYELYIGHSEISPEADPILKEQEMILWEKEVVGYDSSSALLNGVFFYNCKLFGLRGRDEHHSFDASQINIGTDGKGKYIQFIETNSKTFKGGLKQKNVENKNIRHYTNASSDKNLFKLYELYIGHSEISPEGNSKFYKRPLQDSLRFSKQNLGINKLENLMKTTCTKDELSGNFTNHYGKRIFATTMFQSGLDEQTTCIMSQTGHRSVQGVRKYKRPSDDQLRDISNVLEPNCKSSKIKTENNSSDGKENEKCHIVELQSQRIKRDIKSNKSYNKIEQKDSKLKSSKKTYSRAKSVNDIFATPRDSKTNAWNNLFDMKGITLPTTKSNTDGREKAKSSTSDHLKVGYKYETQDIPEDLPKSSVSLNDEPLLGIRKQTIWDAIVESVEPLTKRQHNSMKQNVTISEVETPKVFGDHKNKFVVDNKEAFSVKHSNTLDLDRVVIGSSDNDKEIQYILHIRENGNIEMVPDLKSNVKDDDIFQTLPNVHNKISTTKEQGFVAKNKTFSSENNENVLKVTEKDTSKSKTEKVMPVKNKTIEQTEREIQREANRIMYKSRKGKVKKKKSIFTRLKPNIPNQKTGKSNIPQTPKLKKEILNKAQSFQKRTSSDCLSYNSCTVKQQSPNLSHKEIKPTKTQGRKLKQEQIYFNLRNADLESEWAE</sequence>